<name>A0A378YWJ5_9NOCA</name>
<feature type="domain" description="SnoaL-like" evidence="1">
    <location>
        <begin position="28"/>
        <end position="134"/>
    </location>
</feature>
<protein>
    <submittedName>
        <fullName evidence="2">Ketosteroid isomerase-related protein</fullName>
    </submittedName>
</protein>
<dbReference type="SUPFAM" id="SSF54427">
    <property type="entry name" value="NTF2-like"/>
    <property type="match status" value="1"/>
</dbReference>
<evidence type="ECO:0000313" key="3">
    <source>
        <dbReference type="Proteomes" id="UP000255467"/>
    </source>
</evidence>
<evidence type="ECO:0000313" key="2">
    <source>
        <dbReference type="EMBL" id="SUA80917.1"/>
    </source>
</evidence>
<dbReference type="InterPro" id="IPR032710">
    <property type="entry name" value="NTF2-like_dom_sf"/>
</dbReference>
<dbReference type="Proteomes" id="UP000255467">
    <property type="component" value="Unassembled WGS sequence"/>
</dbReference>
<gene>
    <name evidence="2" type="ORF">NCTC1934_04515</name>
</gene>
<dbReference type="OrthoDB" id="6657864at2"/>
<dbReference type="AlphaFoldDB" id="A0A378YWJ5"/>
<sequence>MRKPRWSHGRVRPSVAGMTAQQTNRELVQRVFARMAAGDTRALTEAMADDVAWTFPGDWLWSGTWSPKTVVLRELLRPLLAQFTDYRMTADLVLADGDRVVVQARGHGTTVRGDAYEQTYCLILRLADGLITEIVEHCDTALVERTLVRP</sequence>
<dbReference type="Gene3D" id="3.10.450.50">
    <property type="match status" value="1"/>
</dbReference>
<dbReference type="PANTHER" id="PTHR41252">
    <property type="entry name" value="BLR2505 PROTEIN"/>
    <property type="match status" value="1"/>
</dbReference>
<dbReference type="EMBL" id="UGRY01000002">
    <property type="protein sequence ID" value="SUA80917.1"/>
    <property type="molecule type" value="Genomic_DNA"/>
</dbReference>
<organism evidence="2 3">
    <name type="scientific">Nocardia otitidiscaviarum</name>
    <dbReference type="NCBI Taxonomy" id="1823"/>
    <lineage>
        <taxon>Bacteria</taxon>
        <taxon>Bacillati</taxon>
        <taxon>Actinomycetota</taxon>
        <taxon>Actinomycetes</taxon>
        <taxon>Mycobacteriales</taxon>
        <taxon>Nocardiaceae</taxon>
        <taxon>Nocardia</taxon>
    </lineage>
</organism>
<keyword evidence="2" id="KW-0413">Isomerase</keyword>
<keyword evidence="3" id="KW-1185">Reference proteome</keyword>
<dbReference type="Pfam" id="PF12680">
    <property type="entry name" value="SnoaL_2"/>
    <property type="match status" value="1"/>
</dbReference>
<dbReference type="GO" id="GO:0016853">
    <property type="term" value="F:isomerase activity"/>
    <property type="evidence" value="ECO:0007669"/>
    <property type="project" value="UniProtKB-KW"/>
</dbReference>
<dbReference type="InterPro" id="IPR037401">
    <property type="entry name" value="SnoaL-like"/>
</dbReference>
<evidence type="ECO:0000259" key="1">
    <source>
        <dbReference type="Pfam" id="PF12680"/>
    </source>
</evidence>
<accession>A0A378YWJ5</accession>
<dbReference type="PANTHER" id="PTHR41252:SF1">
    <property type="entry name" value="BLR2505 PROTEIN"/>
    <property type="match status" value="1"/>
</dbReference>
<dbReference type="STRING" id="1406858.GCA_000710895_06586"/>
<reference evidence="2 3" key="1">
    <citation type="submission" date="2018-06" db="EMBL/GenBank/DDBJ databases">
        <authorList>
            <consortium name="Pathogen Informatics"/>
            <person name="Doyle S."/>
        </authorList>
    </citation>
    <scope>NUCLEOTIDE SEQUENCE [LARGE SCALE GENOMIC DNA]</scope>
    <source>
        <strain evidence="2 3">NCTC1934</strain>
    </source>
</reference>
<proteinExistence type="predicted"/>